<evidence type="ECO:0000256" key="4">
    <source>
        <dbReference type="ARBA" id="ARBA00022692"/>
    </source>
</evidence>
<feature type="transmembrane region" description="Helical" evidence="8">
    <location>
        <begin position="561"/>
        <end position="584"/>
    </location>
</feature>
<feature type="transmembrane region" description="Helical" evidence="8">
    <location>
        <begin position="713"/>
        <end position="736"/>
    </location>
</feature>
<evidence type="ECO:0000256" key="8">
    <source>
        <dbReference type="SAM" id="Phobius"/>
    </source>
</evidence>
<feature type="transmembrane region" description="Helical" evidence="8">
    <location>
        <begin position="53"/>
        <end position="73"/>
    </location>
</feature>
<keyword evidence="5 8" id="KW-1133">Transmembrane helix</keyword>
<dbReference type="GeneID" id="132799073"/>
<feature type="transmembrane region" description="Helical" evidence="8">
    <location>
        <begin position="23"/>
        <end position="41"/>
    </location>
</feature>
<proteinExistence type="predicted"/>
<reference evidence="10" key="1">
    <citation type="submission" date="2025-08" db="UniProtKB">
        <authorList>
            <consortium name="RefSeq"/>
        </authorList>
    </citation>
    <scope>IDENTIFICATION</scope>
    <source>
        <tissue evidence="10">Seedling</tissue>
    </source>
</reference>
<name>A0ABM4ACW5_ZIZJJ</name>
<dbReference type="SUPFAM" id="SSF53448">
    <property type="entry name" value="Nucleotide-diphospho-sugar transferases"/>
    <property type="match status" value="1"/>
</dbReference>
<gene>
    <name evidence="10" type="primary">LOC132799073</name>
</gene>
<dbReference type="InterPro" id="IPR005150">
    <property type="entry name" value="Cellulose_synth"/>
</dbReference>
<dbReference type="Gene3D" id="3.90.550.10">
    <property type="entry name" value="Spore Coat Polysaccharide Biosynthesis Protein SpsA, Chain A"/>
    <property type="match status" value="1"/>
</dbReference>
<evidence type="ECO:0000256" key="2">
    <source>
        <dbReference type="ARBA" id="ARBA00022676"/>
    </source>
</evidence>
<keyword evidence="3" id="KW-0808">Transferase</keyword>
<feature type="transmembrane region" description="Helical" evidence="8">
    <location>
        <begin position="683"/>
        <end position="701"/>
    </location>
</feature>
<organism evidence="9 10">
    <name type="scientific">Ziziphus jujuba</name>
    <name type="common">Chinese jujube</name>
    <name type="synonym">Ziziphus sativa</name>
    <dbReference type="NCBI Taxonomy" id="326968"/>
    <lineage>
        <taxon>Eukaryota</taxon>
        <taxon>Viridiplantae</taxon>
        <taxon>Streptophyta</taxon>
        <taxon>Embryophyta</taxon>
        <taxon>Tracheophyta</taxon>
        <taxon>Spermatophyta</taxon>
        <taxon>Magnoliopsida</taxon>
        <taxon>eudicotyledons</taxon>
        <taxon>Gunneridae</taxon>
        <taxon>Pentapetalae</taxon>
        <taxon>rosids</taxon>
        <taxon>fabids</taxon>
        <taxon>Rosales</taxon>
        <taxon>Rhamnaceae</taxon>
        <taxon>Paliureae</taxon>
        <taxon>Ziziphus</taxon>
    </lineage>
</organism>
<evidence type="ECO:0000256" key="6">
    <source>
        <dbReference type="ARBA" id="ARBA00023136"/>
    </source>
</evidence>
<feature type="transmembrane region" description="Helical" evidence="8">
    <location>
        <begin position="651"/>
        <end position="671"/>
    </location>
</feature>
<evidence type="ECO:0000313" key="10">
    <source>
        <dbReference type="RefSeq" id="XP_060674567.1"/>
    </source>
</evidence>
<evidence type="ECO:0000256" key="5">
    <source>
        <dbReference type="ARBA" id="ARBA00022989"/>
    </source>
</evidence>
<keyword evidence="6 8" id="KW-0472">Membrane</keyword>
<keyword evidence="2" id="KW-0328">Glycosyltransferase</keyword>
<keyword evidence="9" id="KW-1185">Reference proteome</keyword>
<keyword evidence="7" id="KW-0961">Cell wall biogenesis/degradation</keyword>
<feature type="transmembrane region" description="Helical" evidence="8">
    <location>
        <begin position="522"/>
        <end position="541"/>
    </location>
</feature>
<accession>A0ABM4ACW5</accession>
<evidence type="ECO:0000256" key="3">
    <source>
        <dbReference type="ARBA" id="ARBA00022679"/>
    </source>
</evidence>
<dbReference type="InterPro" id="IPR029044">
    <property type="entry name" value="Nucleotide-diphossugar_trans"/>
</dbReference>
<sequence>MEASHAPTLHTANVSRRTTMNRVFAVVYAMAIMALLYRHALTLHLHSTTVSSFFIYLCLLISDLVLAFMWTMLQSIRMRPVYRKEFPENIKKLVRESEFPALDVFICTADPYKEPPMRVVNTALSVMAYDYPTEKVSLYVSDDGGSAPTLFALMEAAKFASHWLPFCRKNNVAERCPDAYFAANHFSSSSDSETHKIKILYESMKVKVENVVERGKVGEEYIVHERDLQAFSKWNTPEFTRHEHPTVIQVILDSSRDKDITGHVMPNLIYVSREKSRTSSHHFKAGALNVLLRVSAAMTNAPVVLTLDCDMYSNDPQTPLRVLCYLSDKNLRPELGYVQFPQRFPGINKNDIYACEVKNIFQITAVGMDGLAGPSYYGTGCLFSRRVFCCGPSAFVPPEIPRLHPESVVEKPIQSPEVLKLAHNVAGYNYEKQTHWGFKIGMRYGSLVEDYFTGYRLQCEGWNSIFCNPERAAFYGDAPISLVDVLNQHKRWAIGLHEVALSKYCPVTYGTQAMGPPMGFAYGYYAFSSTLLIPITVYAFLPQLALFNGITIFPKVSDPWFLLYAFLFVGAYGQDLLDFLVHGGTVQRWWNDQRMWLIRGLSCFWFGSTEYFLKSLGIYTHGFNVTSKVLDDEQRKRYEQEVFEFGVQSPMFVPLTVAAFANFGAFFGGILGVFRGSNDLEELLVQIFIAGFGMLNSWPVYHGLLMRGDKGGVPIKITLISMVLAFFVTLAFSFFCEFSLS</sequence>
<evidence type="ECO:0000256" key="1">
    <source>
        <dbReference type="ARBA" id="ARBA00004127"/>
    </source>
</evidence>
<dbReference type="RefSeq" id="XP_060674567.1">
    <property type="nucleotide sequence ID" value="XM_060818584.1"/>
</dbReference>
<keyword evidence="4 8" id="KW-0812">Transmembrane</keyword>
<feature type="transmembrane region" description="Helical" evidence="8">
    <location>
        <begin position="596"/>
        <end position="613"/>
    </location>
</feature>
<evidence type="ECO:0000256" key="7">
    <source>
        <dbReference type="ARBA" id="ARBA00023316"/>
    </source>
</evidence>
<protein>
    <submittedName>
        <fullName evidence="10">Cellulose synthase-like protein G3 isoform X2</fullName>
    </submittedName>
</protein>
<evidence type="ECO:0000313" key="9">
    <source>
        <dbReference type="Proteomes" id="UP001652623"/>
    </source>
</evidence>
<dbReference type="Proteomes" id="UP001652623">
    <property type="component" value="Chromosome 6"/>
</dbReference>
<dbReference type="Pfam" id="PF03552">
    <property type="entry name" value="Cellulose_synt"/>
    <property type="match status" value="2"/>
</dbReference>
<dbReference type="PANTHER" id="PTHR13301">
    <property type="entry name" value="X-BOX TRANSCRIPTION FACTOR-RELATED"/>
    <property type="match status" value="1"/>
</dbReference>
<comment type="subcellular location">
    <subcellularLocation>
        <location evidence="1">Endomembrane system</location>
        <topology evidence="1">Multi-pass membrane protein</topology>
    </subcellularLocation>
</comment>